<dbReference type="InterPro" id="IPR004474">
    <property type="entry name" value="LytR_CpsA_psr"/>
</dbReference>
<dbReference type="Proteomes" id="UP001596233">
    <property type="component" value="Unassembled WGS sequence"/>
</dbReference>
<comment type="caution">
    <text evidence="5">The sequence shown here is derived from an EMBL/GenBank/DDBJ whole genome shotgun (WGS) entry which is preliminary data.</text>
</comment>
<keyword evidence="3" id="KW-1133">Transmembrane helix</keyword>
<dbReference type="PANTHER" id="PTHR33392">
    <property type="entry name" value="POLYISOPRENYL-TEICHOIC ACID--PEPTIDOGLYCAN TEICHOIC ACID TRANSFERASE TAGU"/>
    <property type="match status" value="1"/>
</dbReference>
<proteinExistence type="inferred from homology"/>
<dbReference type="InterPro" id="IPR050922">
    <property type="entry name" value="LytR/CpsA/Psr_CW_biosynth"/>
</dbReference>
<reference evidence="6" key="1">
    <citation type="journal article" date="2019" name="Int. J. Syst. Evol. Microbiol.">
        <title>The Global Catalogue of Microorganisms (GCM) 10K type strain sequencing project: providing services to taxonomists for standard genome sequencing and annotation.</title>
        <authorList>
            <consortium name="The Broad Institute Genomics Platform"/>
            <consortium name="The Broad Institute Genome Sequencing Center for Infectious Disease"/>
            <person name="Wu L."/>
            <person name="Ma J."/>
        </authorList>
    </citation>
    <scope>NUCLEOTIDE SEQUENCE [LARGE SCALE GENOMIC DNA]</scope>
    <source>
        <strain evidence="6">PCU 280</strain>
    </source>
</reference>
<evidence type="ECO:0000256" key="3">
    <source>
        <dbReference type="SAM" id="Phobius"/>
    </source>
</evidence>
<keyword evidence="6" id="KW-1185">Reference proteome</keyword>
<sequence>MAANKPQHAGEQQLASRAATRGKKKPKKKKHPIIKVLIFIIIVVCLAIVAGGVYIVTKGNEFMNTISIAKVDDETGKVNSIPVGESVKEKPLTMLLLGIDQRSGGGGLNTDVIMVAALNPTTKKGAVIAMPRDTRITYDGKTRKANAFYANAYVAAQRGGADRVEVMREAKNTAKTIFGEFYGVPLQYAASINFQGFQDVVDVLGGIHVNVDMRMQYKDSHDGTNIDLQPGEQTLYGKEALDFVRFRKSNSNPNASSDFERNTRQTVVIKAIMKKMISFGGVTKINKVIDELAEDVHTDMPSEELSRLISTYYNIDVDNITFMTLQGKWQNPYVVADEASLEEARQLLQSIISE</sequence>
<evidence type="ECO:0000256" key="2">
    <source>
        <dbReference type="SAM" id="MobiDB-lite"/>
    </source>
</evidence>
<feature type="domain" description="Cell envelope-related transcriptional attenuator" evidence="4">
    <location>
        <begin position="109"/>
        <end position="277"/>
    </location>
</feature>
<feature type="region of interest" description="Disordered" evidence="2">
    <location>
        <begin position="1"/>
        <end position="27"/>
    </location>
</feature>
<dbReference type="NCBIfam" id="TIGR00350">
    <property type="entry name" value="lytR_cpsA_psr"/>
    <property type="match status" value="1"/>
</dbReference>
<keyword evidence="3" id="KW-0812">Transmembrane</keyword>
<dbReference type="Pfam" id="PF03816">
    <property type="entry name" value="LytR_cpsA_psr"/>
    <property type="match status" value="1"/>
</dbReference>
<name>A0ABW1V0X3_9BACL</name>
<dbReference type="PANTHER" id="PTHR33392:SF6">
    <property type="entry name" value="POLYISOPRENYL-TEICHOIC ACID--PEPTIDOGLYCAN TEICHOIC ACID TRANSFERASE TAGU"/>
    <property type="match status" value="1"/>
</dbReference>
<organism evidence="5 6">
    <name type="scientific">Paenibacillus septentrionalis</name>
    <dbReference type="NCBI Taxonomy" id="429342"/>
    <lineage>
        <taxon>Bacteria</taxon>
        <taxon>Bacillati</taxon>
        <taxon>Bacillota</taxon>
        <taxon>Bacilli</taxon>
        <taxon>Bacillales</taxon>
        <taxon>Paenibacillaceae</taxon>
        <taxon>Paenibacillus</taxon>
    </lineage>
</organism>
<dbReference type="EMBL" id="JBHSTE010000001">
    <property type="protein sequence ID" value="MFC6331382.1"/>
    <property type="molecule type" value="Genomic_DNA"/>
</dbReference>
<dbReference type="RefSeq" id="WP_379230567.1">
    <property type="nucleotide sequence ID" value="NZ_JBHSTE010000001.1"/>
</dbReference>
<dbReference type="Gene3D" id="3.40.630.190">
    <property type="entry name" value="LCP protein"/>
    <property type="match status" value="1"/>
</dbReference>
<comment type="similarity">
    <text evidence="1">Belongs to the LytR/CpsA/Psr (LCP) family.</text>
</comment>
<gene>
    <name evidence="5" type="ORF">ACFP56_02015</name>
</gene>
<keyword evidence="3" id="KW-0472">Membrane</keyword>
<accession>A0ABW1V0X3</accession>
<evidence type="ECO:0000313" key="6">
    <source>
        <dbReference type="Proteomes" id="UP001596233"/>
    </source>
</evidence>
<evidence type="ECO:0000256" key="1">
    <source>
        <dbReference type="ARBA" id="ARBA00006068"/>
    </source>
</evidence>
<protein>
    <submittedName>
        <fullName evidence="5">LCP family protein</fullName>
    </submittedName>
</protein>
<feature type="transmembrane region" description="Helical" evidence="3">
    <location>
        <begin position="33"/>
        <end position="56"/>
    </location>
</feature>
<evidence type="ECO:0000313" key="5">
    <source>
        <dbReference type="EMBL" id="MFC6331382.1"/>
    </source>
</evidence>
<evidence type="ECO:0000259" key="4">
    <source>
        <dbReference type="Pfam" id="PF03816"/>
    </source>
</evidence>